<dbReference type="Gene3D" id="3.80.10.10">
    <property type="entry name" value="Ribonuclease Inhibitor"/>
    <property type="match status" value="2"/>
</dbReference>
<dbReference type="InterPro" id="IPR026906">
    <property type="entry name" value="LRR_5"/>
</dbReference>
<evidence type="ECO:0000313" key="3">
    <source>
        <dbReference type="Proteomes" id="UP000694844"/>
    </source>
</evidence>
<proteinExistence type="predicted"/>
<dbReference type="PANTHER" id="PTHR24367">
    <property type="entry name" value="LEUCINE-RICH REPEAT-CONTAINING PROTEIN"/>
    <property type="match status" value="1"/>
</dbReference>
<dbReference type="RefSeq" id="XP_022304533.1">
    <property type="nucleotide sequence ID" value="XM_022448825.1"/>
</dbReference>
<keyword evidence="3" id="KW-1185">Reference proteome</keyword>
<dbReference type="InterPro" id="IPR051295">
    <property type="entry name" value="LGI_related"/>
</dbReference>
<name>A0A8B8BMH0_CRAVI</name>
<gene>
    <name evidence="4 5" type="primary">LOC111111700</name>
</gene>
<dbReference type="Pfam" id="PF13306">
    <property type="entry name" value="LRR_5"/>
    <property type="match status" value="1"/>
</dbReference>
<feature type="region of interest" description="Disordered" evidence="1">
    <location>
        <begin position="327"/>
        <end position="354"/>
    </location>
</feature>
<sequence length="446" mass="49125">MTSVTYFLIFLFHTTSVYTSEVCPKVCRCTKDDNTGKTNVICERLTSFPASFPKTTSQLQILSSTLRTIPPRAFSNSPEIQSIYVRFSAIENVSADAFSNLHNLSDVEFQRNNITQIEPFAFNDLSVSSLTLSDNSIDVIKSHAFTRIAADEHIVCSNNVIGELNTASFTDVIETGIFQFQMNTVQLVRENCFTKFLSVGMFDFSNNHFQHVESQIFDLLIKPIFFKNDLSCDCQISWIFDTPLFAQYTKINYCDVNHTVSLQEWNRRNQTFCKPLTLPGGTIGLPPSTGSLLPKPSSAIQGASQPSVVISSSSPAQNVITMSFTPKSSKANTAEKHETTMSPTKPRESTSPLNTAEIISNPGAVEKSTILNSLEKSSSSILAVGKTGTPNSIETIYTMPITDESVKRSTDHARQSDNNNGGRAISPVAGLPIFIVLVVQIFDVIF</sequence>
<evidence type="ECO:0000313" key="4">
    <source>
        <dbReference type="RefSeq" id="XP_022304532.1"/>
    </source>
</evidence>
<dbReference type="PANTHER" id="PTHR24367:SF318">
    <property type="entry name" value="LEUCINE-RICH GLIOMA-INACTIVATED PROTEIN 1-LIKE"/>
    <property type="match status" value="1"/>
</dbReference>
<feature type="compositionally biased region" description="Basic and acidic residues" evidence="1">
    <location>
        <begin position="404"/>
        <end position="415"/>
    </location>
</feature>
<protein>
    <submittedName>
        <fullName evidence="4">Leucine-rich repeat and fibronectin type-III domain-containing protein 5-like isoform X1</fullName>
    </submittedName>
    <submittedName>
        <fullName evidence="5">Leucine-rich repeat and fibronectin type-III domain-containing protein 5-like isoform X2</fullName>
    </submittedName>
</protein>
<reference evidence="4 5" key="1">
    <citation type="submission" date="2025-04" db="UniProtKB">
        <authorList>
            <consortium name="RefSeq"/>
        </authorList>
    </citation>
    <scope>IDENTIFICATION</scope>
    <source>
        <tissue evidence="4 5">Whole sample</tissue>
    </source>
</reference>
<dbReference type="InterPro" id="IPR032675">
    <property type="entry name" value="LRR_dom_sf"/>
</dbReference>
<evidence type="ECO:0000256" key="1">
    <source>
        <dbReference type="SAM" id="MobiDB-lite"/>
    </source>
</evidence>
<accession>A0A8B8BMH0</accession>
<feature type="region of interest" description="Disordered" evidence="1">
    <location>
        <begin position="404"/>
        <end position="423"/>
    </location>
</feature>
<evidence type="ECO:0000313" key="5">
    <source>
        <dbReference type="RefSeq" id="XP_022304533.1"/>
    </source>
</evidence>
<dbReference type="RefSeq" id="XP_022304532.1">
    <property type="nucleotide sequence ID" value="XM_022448824.1"/>
</dbReference>
<dbReference type="Proteomes" id="UP000694844">
    <property type="component" value="Chromosome 9"/>
</dbReference>
<evidence type="ECO:0000256" key="2">
    <source>
        <dbReference type="SAM" id="SignalP"/>
    </source>
</evidence>
<dbReference type="AlphaFoldDB" id="A0A8B8BMH0"/>
<dbReference type="SUPFAM" id="SSF52058">
    <property type="entry name" value="L domain-like"/>
    <property type="match status" value="1"/>
</dbReference>
<feature type="chain" id="PRO_5044666047" evidence="2">
    <location>
        <begin position="20"/>
        <end position="446"/>
    </location>
</feature>
<feature type="signal peptide" evidence="2">
    <location>
        <begin position="1"/>
        <end position="19"/>
    </location>
</feature>
<dbReference type="OrthoDB" id="6132944at2759"/>
<dbReference type="KEGG" id="cvn:111111700"/>
<organism evidence="3 4">
    <name type="scientific">Crassostrea virginica</name>
    <name type="common">Eastern oyster</name>
    <dbReference type="NCBI Taxonomy" id="6565"/>
    <lineage>
        <taxon>Eukaryota</taxon>
        <taxon>Metazoa</taxon>
        <taxon>Spiralia</taxon>
        <taxon>Lophotrochozoa</taxon>
        <taxon>Mollusca</taxon>
        <taxon>Bivalvia</taxon>
        <taxon>Autobranchia</taxon>
        <taxon>Pteriomorphia</taxon>
        <taxon>Ostreida</taxon>
        <taxon>Ostreoidea</taxon>
        <taxon>Ostreidae</taxon>
        <taxon>Crassostrea</taxon>
    </lineage>
</organism>
<dbReference type="GeneID" id="111111700"/>
<keyword evidence="2" id="KW-0732">Signal</keyword>